<protein>
    <recommendedName>
        <fullName evidence="4">DUF3137 domain-containing protein</fullName>
    </recommendedName>
</protein>
<keyword evidence="3" id="KW-1185">Reference proteome</keyword>
<dbReference type="Proteomes" id="UP001232536">
    <property type="component" value="Unassembled WGS sequence"/>
</dbReference>
<feature type="transmembrane region" description="Helical" evidence="1">
    <location>
        <begin position="36"/>
        <end position="55"/>
    </location>
</feature>
<keyword evidence="1" id="KW-0472">Membrane</keyword>
<reference evidence="2 3" key="1">
    <citation type="submission" date="2023-07" db="EMBL/GenBank/DDBJ databases">
        <title>Description of novel actinomycetes strains, isolated from tidal flat sediment.</title>
        <authorList>
            <person name="Lu C."/>
        </authorList>
    </citation>
    <scope>NUCLEOTIDE SEQUENCE [LARGE SCALE GENOMIC DNA]</scope>
    <source>
        <strain evidence="2 3">SYSU T00b441</strain>
    </source>
</reference>
<dbReference type="EMBL" id="JAUQYP010000001">
    <property type="protein sequence ID" value="MDO8105928.1"/>
    <property type="molecule type" value="Genomic_DNA"/>
</dbReference>
<dbReference type="RefSeq" id="WP_304599621.1">
    <property type="nucleotide sequence ID" value="NZ_JAUQYP010000001.1"/>
</dbReference>
<gene>
    <name evidence="2" type="ORF">Q6348_01810</name>
</gene>
<comment type="caution">
    <text evidence="2">The sequence shown here is derived from an EMBL/GenBank/DDBJ whole genome shotgun (WGS) entry which is preliminary data.</text>
</comment>
<accession>A0ABT9D9S7</accession>
<evidence type="ECO:0000313" key="2">
    <source>
        <dbReference type="EMBL" id="MDO8105928.1"/>
    </source>
</evidence>
<proteinExistence type="predicted"/>
<sequence>MPDRRLAAVTPVVALSTGALLVLAGALSGSTGGSALVYVLLVAVVGAGAVFGWWYGRQREKATRAWAARIGWTYYGTDPGLPARWQRAPFGEGRSRRVGELIAGAYGERPASSFAYRYTTGSGKNRRTHTYWVVTMGMPTWLPGLQLTHQGLGARIVTTFGGQDLEFESEDFNAAWRVEARDAKFAHDVLHPRTLERLVRPDAVGLNLRIEGSDLLCWSQGLPDTAALASRLGVMRALIDGIPRYVWLDHGYDPASIRTDLGETWKP</sequence>
<organism evidence="2 3">
    <name type="scientific">Actinotalea lenta</name>
    <dbReference type="NCBI Taxonomy" id="3064654"/>
    <lineage>
        <taxon>Bacteria</taxon>
        <taxon>Bacillati</taxon>
        <taxon>Actinomycetota</taxon>
        <taxon>Actinomycetes</taxon>
        <taxon>Micrococcales</taxon>
        <taxon>Cellulomonadaceae</taxon>
        <taxon>Actinotalea</taxon>
    </lineage>
</organism>
<name>A0ABT9D9S7_9CELL</name>
<evidence type="ECO:0008006" key="4">
    <source>
        <dbReference type="Google" id="ProtNLM"/>
    </source>
</evidence>
<keyword evidence="1" id="KW-1133">Transmembrane helix</keyword>
<evidence type="ECO:0000313" key="3">
    <source>
        <dbReference type="Proteomes" id="UP001232536"/>
    </source>
</evidence>
<keyword evidence="1" id="KW-0812">Transmembrane</keyword>
<evidence type="ECO:0000256" key="1">
    <source>
        <dbReference type="SAM" id="Phobius"/>
    </source>
</evidence>